<dbReference type="AlphaFoldDB" id="A0A7W5F6D3"/>
<dbReference type="RefSeq" id="WP_184599499.1">
    <property type="nucleotide sequence ID" value="NZ_BMUP01000010.1"/>
</dbReference>
<dbReference type="EMBL" id="JACHXE010000013">
    <property type="protein sequence ID" value="MBB3081394.1"/>
    <property type="molecule type" value="Genomic_DNA"/>
</dbReference>
<sequence>MSLPFEAYQLSPEDYERSQQALWKLTTACMQDVGFTSFSFAPSAGASEQIEEHEDLRYGTYNQQEAERLGYRPDFGQHARVAAVGGEEPRFTAEEEAALDGVSPGPTDGEPAKARSTRSAEPVPEEGCYGQALDELTGGQGETYLDDSTVEELGGQSYEKSLEDPKVVAVFARWSACMASKSLTYKSPIDANNDPSFTGDVAGTKEKQVATADTQCKNSTGLVSVWHDAEAAIQRSLISENGTKLAKIQALDAVIRAKSAAVLR</sequence>
<accession>A0A7W5F6D3</accession>
<evidence type="ECO:0000313" key="3">
    <source>
        <dbReference type="Proteomes" id="UP000572907"/>
    </source>
</evidence>
<organism evidence="2 3">
    <name type="scientific">Streptomyces violarus</name>
    <dbReference type="NCBI Taxonomy" id="67380"/>
    <lineage>
        <taxon>Bacteria</taxon>
        <taxon>Bacillati</taxon>
        <taxon>Actinomycetota</taxon>
        <taxon>Actinomycetes</taxon>
        <taxon>Kitasatosporales</taxon>
        <taxon>Streptomycetaceae</taxon>
        <taxon>Streptomyces</taxon>
    </lineage>
</organism>
<protein>
    <submittedName>
        <fullName evidence="2">Uncharacterized protein</fullName>
    </submittedName>
</protein>
<keyword evidence="3" id="KW-1185">Reference proteome</keyword>
<reference evidence="2 3" key="1">
    <citation type="submission" date="2020-08" db="EMBL/GenBank/DDBJ databases">
        <title>Genomic Encyclopedia of Type Strains, Phase III (KMG-III): the genomes of soil and plant-associated and newly described type strains.</title>
        <authorList>
            <person name="Whitman W."/>
        </authorList>
    </citation>
    <scope>NUCLEOTIDE SEQUENCE [LARGE SCALE GENOMIC DNA]</scope>
    <source>
        <strain evidence="2 3">CECT 3237</strain>
    </source>
</reference>
<name>A0A7W5F6D3_9ACTN</name>
<proteinExistence type="predicted"/>
<evidence type="ECO:0000256" key="1">
    <source>
        <dbReference type="SAM" id="MobiDB-lite"/>
    </source>
</evidence>
<dbReference type="Proteomes" id="UP000572907">
    <property type="component" value="Unassembled WGS sequence"/>
</dbReference>
<gene>
    <name evidence="2" type="ORF">FHS41_007951</name>
</gene>
<feature type="region of interest" description="Disordered" evidence="1">
    <location>
        <begin position="94"/>
        <end position="126"/>
    </location>
</feature>
<evidence type="ECO:0000313" key="2">
    <source>
        <dbReference type="EMBL" id="MBB3081394.1"/>
    </source>
</evidence>
<comment type="caution">
    <text evidence="2">The sequence shown here is derived from an EMBL/GenBank/DDBJ whole genome shotgun (WGS) entry which is preliminary data.</text>
</comment>